<feature type="region of interest" description="Disordered" evidence="7">
    <location>
        <begin position="1"/>
        <end position="32"/>
    </location>
</feature>
<dbReference type="AlphaFoldDB" id="A0A067ETN7"/>
<dbReference type="PANTHER" id="PTHR47287:SF9">
    <property type="entry name" value="ZINC FINGER PROTEIN 4-LIKE"/>
    <property type="match status" value="1"/>
</dbReference>
<dbReference type="InterPro" id="IPR044246">
    <property type="entry name" value="ZFP3-like"/>
</dbReference>
<keyword evidence="3 6" id="KW-0863">Zinc-finger</keyword>
<evidence type="ECO:0000256" key="7">
    <source>
        <dbReference type="SAM" id="MobiDB-lite"/>
    </source>
</evidence>
<dbReference type="PANTHER" id="PTHR47287">
    <property type="entry name" value="C2H2 AND C2HC ZINC FINGERS SUPERFAMILY PROTEIN"/>
    <property type="match status" value="1"/>
</dbReference>
<dbReference type="Pfam" id="PF13912">
    <property type="entry name" value="zf-C2H2_6"/>
    <property type="match status" value="1"/>
</dbReference>
<dbReference type="GO" id="GO:0009788">
    <property type="term" value="P:negative regulation of abscisic acid-activated signaling pathway"/>
    <property type="evidence" value="ECO:0007669"/>
    <property type="project" value="InterPro"/>
</dbReference>
<dbReference type="GO" id="GO:0008270">
    <property type="term" value="F:zinc ion binding"/>
    <property type="evidence" value="ECO:0007669"/>
    <property type="project" value="UniProtKB-KW"/>
</dbReference>
<dbReference type="PROSITE" id="PS50157">
    <property type="entry name" value="ZINC_FINGER_C2H2_2"/>
    <property type="match status" value="1"/>
</dbReference>
<evidence type="ECO:0000256" key="2">
    <source>
        <dbReference type="ARBA" id="ARBA00022723"/>
    </source>
</evidence>
<dbReference type="Gene3D" id="3.30.160.60">
    <property type="entry name" value="Classic Zinc Finger"/>
    <property type="match status" value="1"/>
</dbReference>
<feature type="compositionally biased region" description="Low complexity" evidence="7">
    <location>
        <begin position="1"/>
        <end position="26"/>
    </location>
</feature>
<dbReference type="GO" id="GO:0005634">
    <property type="term" value="C:nucleus"/>
    <property type="evidence" value="ECO:0007669"/>
    <property type="project" value="UniProtKB-SubCell"/>
</dbReference>
<feature type="region of interest" description="Disordered" evidence="7">
    <location>
        <begin position="71"/>
        <end position="91"/>
    </location>
</feature>
<dbReference type="InterPro" id="IPR013087">
    <property type="entry name" value="Znf_C2H2_type"/>
</dbReference>
<organism evidence="9 10">
    <name type="scientific">Citrus sinensis</name>
    <name type="common">Sweet orange</name>
    <name type="synonym">Citrus aurantium var. sinensis</name>
    <dbReference type="NCBI Taxonomy" id="2711"/>
    <lineage>
        <taxon>Eukaryota</taxon>
        <taxon>Viridiplantae</taxon>
        <taxon>Streptophyta</taxon>
        <taxon>Embryophyta</taxon>
        <taxon>Tracheophyta</taxon>
        <taxon>Spermatophyta</taxon>
        <taxon>Magnoliopsida</taxon>
        <taxon>eudicotyledons</taxon>
        <taxon>Gunneridae</taxon>
        <taxon>Pentapetalae</taxon>
        <taxon>rosids</taxon>
        <taxon>malvids</taxon>
        <taxon>Sapindales</taxon>
        <taxon>Rutaceae</taxon>
        <taxon>Aurantioideae</taxon>
        <taxon>Citrus</taxon>
    </lineage>
</organism>
<keyword evidence="10" id="KW-1185">Reference proteome</keyword>
<dbReference type="EMBL" id="KK784964">
    <property type="protein sequence ID" value="KDO57225.1"/>
    <property type="molecule type" value="Genomic_DNA"/>
</dbReference>
<gene>
    <name evidence="9" type="ORF">CISIN_1g047542mg</name>
</gene>
<keyword evidence="5" id="KW-0539">Nucleus</keyword>
<name>A0A067ETN7_CITSI</name>
<dbReference type="PROSITE" id="PS00028">
    <property type="entry name" value="ZINC_FINGER_C2H2_1"/>
    <property type="match status" value="1"/>
</dbReference>
<evidence type="ECO:0000256" key="6">
    <source>
        <dbReference type="PROSITE-ProRule" id="PRU00042"/>
    </source>
</evidence>
<evidence type="ECO:0000256" key="5">
    <source>
        <dbReference type="ARBA" id="ARBA00023242"/>
    </source>
</evidence>
<feature type="domain" description="C2H2-type" evidence="8">
    <location>
        <begin position="98"/>
        <end position="125"/>
    </location>
</feature>
<feature type="compositionally biased region" description="Polar residues" evidence="7">
    <location>
        <begin position="72"/>
        <end position="82"/>
    </location>
</feature>
<dbReference type="Proteomes" id="UP000027120">
    <property type="component" value="Unassembled WGS sequence"/>
</dbReference>
<comment type="subcellular location">
    <subcellularLocation>
        <location evidence="1">Nucleus</location>
    </subcellularLocation>
</comment>
<evidence type="ECO:0000256" key="4">
    <source>
        <dbReference type="ARBA" id="ARBA00022833"/>
    </source>
</evidence>
<evidence type="ECO:0000259" key="8">
    <source>
        <dbReference type="PROSITE" id="PS50157"/>
    </source>
</evidence>
<sequence length="270" mass="29852">MGTQSSPKPCLSESSSISATSQQQEAPNKQVAEVTEPIQTKSKFNILFNQNIAIDNVSVTESEVELRLFSMGGTSNPQANESSSHESIRKKQPKQKGFLCNFCNKIFSTSQALGGHQNAHKQERALAKRRKEMDMGALGHHHYPYYPYSSSVAHQNPNFYGSLFNRSSPLGVSMQPMIRKPSYPWVPLWDRFGGHGKTVMNAQLAYDKMRLESVMEAQNGGVRAEFRNLNGSGMAAKRPNNDGGDRLKGNSSSQSNQHDDDSGLDLSLKL</sequence>
<keyword evidence="2" id="KW-0479">Metal-binding</keyword>
<protein>
    <recommendedName>
        <fullName evidence="8">C2H2-type domain-containing protein</fullName>
    </recommendedName>
</protein>
<keyword evidence="4" id="KW-0862">Zinc</keyword>
<reference evidence="9 10" key="1">
    <citation type="submission" date="2014-04" db="EMBL/GenBank/DDBJ databases">
        <authorList>
            <consortium name="International Citrus Genome Consortium"/>
            <person name="Gmitter F."/>
            <person name="Chen C."/>
            <person name="Farmerie W."/>
            <person name="Harkins T."/>
            <person name="Desany B."/>
            <person name="Mohiuddin M."/>
            <person name="Kodira C."/>
            <person name="Borodovsky M."/>
            <person name="Lomsadze A."/>
            <person name="Burns P."/>
            <person name="Jenkins J."/>
            <person name="Prochnik S."/>
            <person name="Shu S."/>
            <person name="Chapman J."/>
            <person name="Pitluck S."/>
            <person name="Schmutz J."/>
            <person name="Rokhsar D."/>
        </authorList>
    </citation>
    <scope>NUCLEOTIDE SEQUENCE</scope>
</reference>
<evidence type="ECO:0000256" key="3">
    <source>
        <dbReference type="ARBA" id="ARBA00022771"/>
    </source>
</evidence>
<dbReference type="SUPFAM" id="SSF57667">
    <property type="entry name" value="beta-beta-alpha zinc fingers"/>
    <property type="match status" value="1"/>
</dbReference>
<feature type="region of interest" description="Disordered" evidence="7">
    <location>
        <begin position="225"/>
        <end position="270"/>
    </location>
</feature>
<evidence type="ECO:0000313" key="9">
    <source>
        <dbReference type="EMBL" id="KDO57225.1"/>
    </source>
</evidence>
<proteinExistence type="predicted"/>
<dbReference type="InterPro" id="IPR036236">
    <property type="entry name" value="Znf_C2H2_sf"/>
</dbReference>
<evidence type="ECO:0000256" key="1">
    <source>
        <dbReference type="ARBA" id="ARBA00004123"/>
    </source>
</evidence>
<dbReference type="STRING" id="2711.A0A067ETN7"/>
<feature type="compositionally biased region" description="Basic and acidic residues" evidence="7">
    <location>
        <begin position="239"/>
        <end position="248"/>
    </location>
</feature>
<evidence type="ECO:0000313" key="10">
    <source>
        <dbReference type="Proteomes" id="UP000027120"/>
    </source>
</evidence>
<accession>A0A067ETN7</accession>